<dbReference type="Pfam" id="PF06017">
    <property type="entry name" value="Myosin_TH1"/>
    <property type="match status" value="2"/>
</dbReference>
<dbReference type="AlphaFoldDB" id="A0A0M3IVK3"/>
<keyword evidence="3" id="KW-1185">Reference proteome</keyword>
<feature type="transmembrane region" description="Helical" evidence="1">
    <location>
        <begin position="234"/>
        <end position="256"/>
    </location>
</feature>
<dbReference type="InterPro" id="IPR010926">
    <property type="entry name" value="Myosin_TH1"/>
</dbReference>
<organism evidence="3 4">
    <name type="scientific">Ascaris lumbricoides</name>
    <name type="common">Giant roundworm</name>
    <dbReference type="NCBI Taxonomy" id="6252"/>
    <lineage>
        <taxon>Eukaryota</taxon>
        <taxon>Metazoa</taxon>
        <taxon>Ecdysozoa</taxon>
        <taxon>Nematoda</taxon>
        <taxon>Chromadorea</taxon>
        <taxon>Rhabditida</taxon>
        <taxon>Spirurina</taxon>
        <taxon>Ascaridomorpha</taxon>
        <taxon>Ascaridoidea</taxon>
        <taxon>Ascarididae</taxon>
        <taxon>Ascaris</taxon>
    </lineage>
</organism>
<evidence type="ECO:0000313" key="4">
    <source>
        <dbReference type="WBParaSite" id="ALUE_0002278101-mRNA-1"/>
    </source>
</evidence>
<evidence type="ECO:0000259" key="2">
    <source>
        <dbReference type="PROSITE" id="PS51757"/>
    </source>
</evidence>
<feature type="domain" description="TH1" evidence="2">
    <location>
        <begin position="16"/>
        <end position="241"/>
    </location>
</feature>
<dbReference type="PANTHER" id="PTHR34969:SF1">
    <property type="entry name" value="TH1 DOMAIN-CONTAINING PROTEIN"/>
    <property type="match status" value="1"/>
</dbReference>
<proteinExistence type="predicted"/>
<keyword evidence="1" id="KW-0472">Membrane</keyword>
<dbReference type="PANTHER" id="PTHR34969">
    <property type="entry name" value="OS01G0621700 PROTEIN"/>
    <property type="match status" value="1"/>
</dbReference>
<accession>A0A0M3IVK3</accession>
<reference evidence="4" key="1">
    <citation type="submission" date="2017-02" db="UniProtKB">
        <authorList>
            <consortium name="WormBaseParasite"/>
        </authorList>
    </citation>
    <scope>IDENTIFICATION</scope>
</reference>
<dbReference type="GO" id="GO:0016459">
    <property type="term" value="C:myosin complex"/>
    <property type="evidence" value="ECO:0007669"/>
    <property type="project" value="InterPro"/>
</dbReference>
<dbReference type="GO" id="GO:0003774">
    <property type="term" value="F:cytoskeletal motor activity"/>
    <property type="evidence" value="ECO:0007669"/>
    <property type="project" value="InterPro"/>
</dbReference>
<keyword evidence="1" id="KW-1133">Transmembrane helix</keyword>
<dbReference type="WBParaSite" id="ALUE_0002278101-mRNA-1">
    <property type="protein sequence ID" value="ALUE_0002278101-mRNA-1"/>
    <property type="gene ID" value="ALUE_0002278101"/>
</dbReference>
<dbReference type="PROSITE" id="PS51757">
    <property type="entry name" value="TH1"/>
    <property type="match status" value="1"/>
</dbReference>
<protein>
    <submittedName>
        <fullName evidence="4">TH1 domain-containing protein</fullName>
    </submittedName>
</protein>
<evidence type="ECO:0000256" key="1">
    <source>
        <dbReference type="SAM" id="Phobius"/>
    </source>
</evidence>
<sequence>MYNLQEQACDLLFGRKERRRYSINRNFVGDYIGIEYHPALQMLAGKRERVIFAATVNKYDRKFKNSKLDLLVTSKEVLLIGRELLKNGPNKGKLIENSKLDLLVTSKEVLLIGRELLKNGPNKGKLVEVVKRRIDYGELLSIGLSPYQDDFIVLNVRDSYTSLLETPLKTEFVTAVSKRYAQLTNGANLPLEFRNSYQIILKKTRFGGGIRTVTFSLNPSGTDSTQLIRKGKTLYVYIGPGLPYNSSIFIIFTLSLDNFLKH</sequence>
<dbReference type="Proteomes" id="UP000036681">
    <property type="component" value="Unplaced"/>
</dbReference>
<name>A0A0M3IVK3_ASCLU</name>
<evidence type="ECO:0000313" key="3">
    <source>
        <dbReference type="Proteomes" id="UP000036681"/>
    </source>
</evidence>
<keyword evidence="1" id="KW-0812">Transmembrane</keyword>